<reference evidence="2 3" key="1">
    <citation type="submission" date="2007-08" db="EMBL/GenBank/DDBJ databases">
        <title>Complete sequence of Roseiflexus castenholzii DSM 13941.</title>
        <authorList>
            <consortium name="US DOE Joint Genome Institute"/>
            <person name="Copeland A."/>
            <person name="Lucas S."/>
            <person name="Lapidus A."/>
            <person name="Barry K."/>
            <person name="Glavina del Rio T."/>
            <person name="Dalin E."/>
            <person name="Tice H."/>
            <person name="Pitluck S."/>
            <person name="Thompson L.S."/>
            <person name="Brettin T."/>
            <person name="Bruce D."/>
            <person name="Detter J.C."/>
            <person name="Han C."/>
            <person name="Tapia R."/>
            <person name="Schmutz J."/>
            <person name="Larimer F."/>
            <person name="Land M."/>
            <person name="Hauser L."/>
            <person name="Kyrpides N."/>
            <person name="Mikhailova N."/>
            <person name="Bryant D.A."/>
            <person name="Hanada S."/>
            <person name="Tsukatani Y."/>
            <person name="Richardson P."/>
        </authorList>
    </citation>
    <scope>NUCLEOTIDE SEQUENCE [LARGE SCALE GENOMIC DNA]</scope>
    <source>
        <strain evidence="3">DSM 13941 / HLO8</strain>
    </source>
</reference>
<name>A7NP26_ROSCS</name>
<dbReference type="AlphaFoldDB" id="A7NP26"/>
<evidence type="ECO:0000256" key="1">
    <source>
        <dbReference type="SAM" id="Phobius"/>
    </source>
</evidence>
<gene>
    <name evidence="2" type="ordered locus">Rcas_3270</name>
</gene>
<dbReference type="OrthoDB" id="9797391at2"/>
<protein>
    <submittedName>
        <fullName evidence="2">Uncharacterized protein</fullName>
    </submittedName>
</protein>
<dbReference type="HOGENOM" id="CLU_1863672_0_0_0"/>
<proteinExistence type="predicted"/>
<feature type="transmembrane region" description="Helical" evidence="1">
    <location>
        <begin position="20"/>
        <end position="37"/>
    </location>
</feature>
<feature type="transmembrane region" description="Helical" evidence="1">
    <location>
        <begin position="49"/>
        <end position="69"/>
    </location>
</feature>
<organism evidence="2 3">
    <name type="scientific">Roseiflexus castenholzii (strain DSM 13941 / HLO8)</name>
    <dbReference type="NCBI Taxonomy" id="383372"/>
    <lineage>
        <taxon>Bacteria</taxon>
        <taxon>Bacillati</taxon>
        <taxon>Chloroflexota</taxon>
        <taxon>Chloroflexia</taxon>
        <taxon>Chloroflexales</taxon>
        <taxon>Roseiflexineae</taxon>
        <taxon>Roseiflexaceae</taxon>
        <taxon>Roseiflexus</taxon>
    </lineage>
</organism>
<evidence type="ECO:0000313" key="3">
    <source>
        <dbReference type="Proteomes" id="UP000000263"/>
    </source>
</evidence>
<dbReference type="Proteomes" id="UP000000263">
    <property type="component" value="Chromosome"/>
</dbReference>
<sequence>MRRRKLTRTLSRNATIDHRATRIVSSAVALIHAYHAIDSALFGNAWNLAVIFWLPYSFLLSLVIARAIYLELRRTEQRWNKPDRVGIGASVVASPQDRATQRRETLPHAQTMTLLPTKNRRRGWRMPGIWRYVSRHR</sequence>
<keyword evidence="3" id="KW-1185">Reference proteome</keyword>
<evidence type="ECO:0000313" key="2">
    <source>
        <dbReference type="EMBL" id="ABU59322.1"/>
    </source>
</evidence>
<dbReference type="RefSeq" id="WP_012121746.1">
    <property type="nucleotide sequence ID" value="NC_009767.1"/>
</dbReference>
<keyword evidence="1" id="KW-0472">Membrane</keyword>
<dbReference type="KEGG" id="rca:Rcas_3270"/>
<keyword evidence="1" id="KW-0812">Transmembrane</keyword>
<keyword evidence="1" id="KW-1133">Transmembrane helix</keyword>
<accession>A7NP26</accession>
<dbReference type="EMBL" id="CP000804">
    <property type="protein sequence ID" value="ABU59322.1"/>
    <property type="molecule type" value="Genomic_DNA"/>
</dbReference>